<feature type="region of interest" description="Disordered" evidence="1">
    <location>
        <begin position="23"/>
        <end position="50"/>
    </location>
</feature>
<evidence type="ECO:0000313" key="4">
    <source>
        <dbReference type="EMBL" id="SKA29997.1"/>
    </source>
</evidence>
<dbReference type="InterPro" id="IPR012347">
    <property type="entry name" value="Ferritin-like"/>
</dbReference>
<dbReference type="RefSeq" id="WP_078763034.1">
    <property type="nucleotide sequence ID" value="NZ_FUWS01000010.1"/>
</dbReference>
<dbReference type="PROSITE" id="PS51257">
    <property type="entry name" value="PROKAR_LIPOPROTEIN"/>
    <property type="match status" value="1"/>
</dbReference>
<feature type="compositionally biased region" description="Low complexity" evidence="1">
    <location>
        <begin position="35"/>
        <end position="46"/>
    </location>
</feature>
<organism evidence="4 5">
    <name type="scientific">Marinactinospora thermotolerans DSM 45154</name>
    <dbReference type="NCBI Taxonomy" id="1122192"/>
    <lineage>
        <taxon>Bacteria</taxon>
        <taxon>Bacillati</taxon>
        <taxon>Actinomycetota</taxon>
        <taxon>Actinomycetes</taxon>
        <taxon>Streptosporangiales</taxon>
        <taxon>Nocardiopsidaceae</taxon>
        <taxon>Marinactinospora</taxon>
    </lineage>
</organism>
<evidence type="ECO:0000313" key="5">
    <source>
        <dbReference type="Proteomes" id="UP000190637"/>
    </source>
</evidence>
<dbReference type="PANTHER" id="PTHR36933:SF1">
    <property type="entry name" value="SLL0788 PROTEIN"/>
    <property type="match status" value="1"/>
</dbReference>
<feature type="chain" id="PRO_5012120292" evidence="2">
    <location>
        <begin position="22"/>
        <end position="230"/>
    </location>
</feature>
<dbReference type="Gene3D" id="1.20.1260.10">
    <property type="match status" value="1"/>
</dbReference>
<keyword evidence="5" id="KW-1185">Reference proteome</keyword>
<dbReference type="Proteomes" id="UP000190637">
    <property type="component" value="Unassembled WGS sequence"/>
</dbReference>
<feature type="signal peptide" evidence="2">
    <location>
        <begin position="1"/>
        <end position="21"/>
    </location>
</feature>
<dbReference type="OrthoDB" id="26872at2"/>
<feature type="domain" description="DUF305" evidence="3">
    <location>
        <begin position="64"/>
        <end position="227"/>
    </location>
</feature>
<keyword evidence="2" id="KW-0732">Signal</keyword>
<dbReference type="Pfam" id="PF03713">
    <property type="entry name" value="DUF305"/>
    <property type="match status" value="1"/>
</dbReference>
<gene>
    <name evidence="4" type="ORF">SAMN02745673_03802</name>
</gene>
<dbReference type="STRING" id="1122192.SAMN02745673_03802"/>
<protein>
    <submittedName>
        <fullName evidence="4">Uncharacterized conserved protein, DUF305 family</fullName>
    </submittedName>
</protein>
<dbReference type="AlphaFoldDB" id="A0A1T4SPA4"/>
<accession>A0A1T4SPA4</accession>
<reference evidence="4 5" key="1">
    <citation type="submission" date="2017-02" db="EMBL/GenBank/DDBJ databases">
        <authorList>
            <person name="Peterson S.W."/>
        </authorList>
    </citation>
    <scope>NUCLEOTIDE SEQUENCE [LARGE SCALE GENOMIC DNA]</scope>
    <source>
        <strain evidence="4 5">DSM 45154</strain>
    </source>
</reference>
<evidence type="ECO:0000256" key="2">
    <source>
        <dbReference type="SAM" id="SignalP"/>
    </source>
</evidence>
<proteinExistence type="predicted"/>
<sequence>MRRWLAVVGGTILVVLASACAQETPPVSDGTPVLAPGAPGESASPATEEQIADATAGVRHNEADVEYVRKMIAHHEQALEMTALVEGRARLEEIEGIAGRISAAQGPEIEAMQSWLEINVHGPARGNPAHQDYCGLEGEDSHHGGVCAPVDHADMPGMATPDQLAELEAAEGREFDELFVELMTAHHEGAISMAEEVLGDGENPVVNQMASDVIVEQRAEIERMAEVVSD</sequence>
<name>A0A1T4SPA4_9ACTN</name>
<evidence type="ECO:0000259" key="3">
    <source>
        <dbReference type="Pfam" id="PF03713"/>
    </source>
</evidence>
<dbReference type="EMBL" id="FUWS01000010">
    <property type="protein sequence ID" value="SKA29997.1"/>
    <property type="molecule type" value="Genomic_DNA"/>
</dbReference>
<dbReference type="InterPro" id="IPR005183">
    <property type="entry name" value="DUF305_CopM-like"/>
</dbReference>
<evidence type="ECO:0000256" key="1">
    <source>
        <dbReference type="SAM" id="MobiDB-lite"/>
    </source>
</evidence>
<dbReference type="PANTHER" id="PTHR36933">
    <property type="entry name" value="SLL0788 PROTEIN"/>
    <property type="match status" value="1"/>
</dbReference>